<dbReference type="STRING" id="230819.A0A5C3KHR8"/>
<dbReference type="AlphaFoldDB" id="A0A5C3KHR8"/>
<name>A0A5C3KHR8_COPMA</name>
<dbReference type="Pfam" id="PF00581">
    <property type="entry name" value="Rhodanese"/>
    <property type="match status" value="1"/>
</dbReference>
<evidence type="ECO:0000256" key="1">
    <source>
        <dbReference type="ARBA" id="ARBA00004514"/>
    </source>
</evidence>
<dbReference type="Gene3D" id="3.40.250.10">
    <property type="entry name" value="Rhodanese-like domain"/>
    <property type="match status" value="1"/>
</dbReference>
<keyword evidence="15" id="KW-1185">Reference proteome</keyword>
<feature type="binding site" evidence="12">
    <location>
        <position position="181"/>
    </location>
    <ligand>
        <name>Zn(2+)</name>
        <dbReference type="ChEBI" id="CHEBI:29105"/>
    </ligand>
</feature>
<feature type="binding site" evidence="12">
    <location>
        <position position="71"/>
    </location>
    <ligand>
        <name>ATP</name>
        <dbReference type="ChEBI" id="CHEBI:30616"/>
    </ligand>
</feature>
<dbReference type="GO" id="GO:0046872">
    <property type="term" value="F:metal ion binding"/>
    <property type="evidence" value="ECO:0007669"/>
    <property type="project" value="UniProtKB-KW"/>
</dbReference>
<evidence type="ECO:0000256" key="12">
    <source>
        <dbReference type="HAMAP-Rule" id="MF_03049"/>
    </source>
</evidence>
<feature type="binding site" evidence="12">
    <location>
        <position position="184"/>
    </location>
    <ligand>
        <name>Zn(2+)</name>
        <dbReference type="ChEBI" id="CHEBI:29105"/>
    </ligand>
</feature>
<dbReference type="InterPro" id="IPR036873">
    <property type="entry name" value="Rhodanese-like_dom_sf"/>
</dbReference>
<dbReference type="FunFam" id="3.40.50.720:FF:000033">
    <property type="entry name" value="Adenylyltransferase and sulfurtransferase MOCS3"/>
    <property type="match status" value="1"/>
</dbReference>
<comment type="pathway">
    <text evidence="12">tRNA modification; 5-methoxycarbonylmethyl-2-thiouridine-tRNA biosynthesis.</text>
</comment>
<dbReference type="Pfam" id="PF00899">
    <property type="entry name" value="ThiF"/>
    <property type="match status" value="1"/>
</dbReference>
<dbReference type="PANTHER" id="PTHR10953">
    <property type="entry name" value="UBIQUITIN-ACTIVATING ENZYME E1"/>
    <property type="match status" value="1"/>
</dbReference>
<feature type="domain" description="Rhodanese" evidence="13">
    <location>
        <begin position="312"/>
        <end position="398"/>
    </location>
</feature>
<dbReference type="GO" id="GO:0004792">
    <property type="term" value="F:thiosulfate-cyanide sulfurtransferase activity"/>
    <property type="evidence" value="ECO:0007669"/>
    <property type="project" value="TreeGrafter"/>
</dbReference>
<dbReference type="InterPro" id="IPR001763">
    <property type="entry name" value="Rhodanese-like_dom"/>
</dbReference>
<feature type="active site" description="Cysteine persulfide intermediate; for sulfurtransferase activity" evidence="12">
    <location>
        <position position="361"/>
    </location>
</feature>
<comment type="similarity">
    <text evidence="12">In the N-terminal section; belongs to the HesA/MoeB/ThiF family. UBA4 subfamily.</text>
</comment>
<proteinExistence type="inferred from homology"/>
<evidence type="ECO:0000313" key="14">
    <source>
        <dbReference type="EMBL" id="TFK19696.1"/>
    </source>
</evidence>
<dbReference type="InterPro" id="IPR035985">
    <property type="entry name" value="Ubiquitin-activating_enz"/>
</dbReference>
<dbReference type="SUPFAM" id="SSF69572">
    <property type="entry name" value="Activating enzymes of the ubiquitin-like proteins"/>
    <property type="match status" value="1"/>
</dbReference>
<keyword evidence="2 12" id="KW-0963">Cytoplasm</keyword>
<dbReference type="SMART" id="SM00450">
    <property type="entry name" value="RHOD"/>
    <property type="match status" value="1"/>
</dbReference>
<sequence length="403" mass="43653">MAVETNTTRSTPIPIEDYKRYGRQMILDGFGLQGQVSLAKASVAVVGAGGLGCASLPYLASAGVGRIGIFDHDIVEITNLQRQILHNEETVGTPKAQSAKKALQRINSKTQIDAIDTAITSQNALSLLKNYDIILDCTDNVPTRYLLSDAAVVLNKPLVSGAAQKFDGQLSVYNLGQNGPCYRCIFPIPPRPANVGSCEELGVLGPVVGTIGNLQAVETIKILSGLHDQKPTMLIYNALACPPFRSIKLRSRREACPACGTNIDPDKRLDINNTDYVQFCGGSTPDWEKQGLEQGKSGERITVNDLQNIMTSGRQVEILDVRPATEFGICSLPGSQHVPLKQILEKPEQYVSSPKETIIVCRLGNDSQLAADALRRARPQGTITDLVGGLRAWSHLDKTFPDY</sequence>
<dbReference type="EMBL" id="ML210329">
    <property type="protein sequence ID" value="TFK19696.1"/>
    <property type="molecule type" value="Genomic_DNA"/>
</dbReference>
<reference evidence="14 15" key="1">
    <citation type="journal article" date="2019" name="Nat. Ecol. Evol.">
        <title>Megaphylogeny resolves global patterns of mushroom evolution.</title>
        <authorList>
            <person name="Varga T."/>
            <person name="Krizsan K."/>
            <person name="Foldi C."/>
            <person name="Dima B."/>
            <person name="Sanchez-Garcia M."/>
            <person name="Sanchez-Ramirez S."/>
            <person name="Szollosi G.J."/>
            <person name="Szarkandi J.G."/>
            <person name="Papp V."/>
            <person name="Albert L."/>
            <person name="Andreopoulos W."/>
            <person name="Angelini C."/>
            <person name="Antonin V."/>
            <person name="Barry K.W."/>
            <person name="Bougher N.L."/>
            <person name="Buchanan P."/>
            <person name="Buyck B."/>
            <person name="Bense V."/>
            <person name="Catcheside P."/>
            <person name="Chovatia M."/>
            <person name="Cooper J."/>
            <person name="Damon W."/>
            <person name="Desjardin D."/>
            <person name="Finy P."/>
            <person name="Geml J."/>
            <person name="Haridas S."/>
            <person name="Hughes K."/>
            <person name="Justo A."/>
            <person name="Karasinski D."/>
            <person name="Kautmanova I."/>
            <person name="Kiss B."/>
            <person name="Kocsube S."/>
            <person name="Kotiranta H."/>
            <person name="LaButti K.M."/>
            <person name="Lechner B.E."/>
            <person name="Liimatainen K."/>
            <person name="Lipzen A."/>
            <person name="Lukacs Z."/>
            <person name="Mihaltcheva S."/>
            <person name="Morgado L.N."/>
            <person name="Niskanen T."/>
            <person name="Noordeloos M.E."/>
            <person name="Ohm R.A."/>
            <person name="Ortiz-Santana B."/>
            <person name="Ovrebo C."/>
            <person name="Racz N."/>
            <person name="Riley R."/>
            <person name="Savchenko A."/>
            <person name="Shiryaev A."/>
            <person name="Soop K."/>
            <person name="Spirin V."/>
            <person name="Szebenyi C."/>
            <person name="Tomsovsky M."/>
            <person name="Tulloss R.E."/>
            <person name="Uehling J."/>
            <person name="Grigoriev I.V."/>
            <person name="Vagvolgyi C."/>
            <person name="Papp T."/>
            <person name="Martin F.M."/>
            <person name="Miettinen O."/>
            <person name="Hibbett D.S."/>
            <person name="Nagy L.G."/>
        </authorList>
    </citation>
    <scope>NUCLEOTIDE SEQUENCE [LARGE SCALE GENOMIC DNA]</scope>
    <source>
        <strain evidence="14 15">CBS 121175</strain>
    </source>
</reference>
<dbReference type="InterPro" id="IPR045886">
    <property type="entry name" value="ThiF/MoeB/HesA"/>
</dbReference>
<dbReference type="GO" id="GO:0032447">
    <property type="term" value="P:protein urmylation"/>
    <property type="evidence" value="ECO:0007669"/>
    <property type="project" value="TreeGrafter"/>
</dbReference>
<dbReference type="GO" id="GO:0005829">
    <property type="term" value="C:cytosol"/>
    <property type="evidence" value="ECO:0007669"/>
    <property type="project" value="UniProtKB-SubCell"/>
</dbReference>
<keyword evidence="3 12" id="KW-0808">Transferase</keyword>
<evidence type="ECO:0000256" key="10">
    <source>
        <dbReference type="ARBA" id="ARBA00022840"/>
    </source>
</evidence>
<evidence type="ECO:0000256" key="4">
    <source>
        <dbReference type="ARBA" id="ARBA00022694"/>
    </source>
</evidence>
<feature type="binding site" evidence="12">
    <location>
        <begin position="78"/>
        <end position="82"/>
    </location>
    <ligand>
        <name>ATP</name>
        <dbReference type="ChEBI" id="CHEBI:30616"/>
    </ligand>
</feature>
<gene>
    <name evidence="12" type="primary">UBA4</name>
    <name evidence="14" type="ORF">FA15DRAFT_674206</name>
</gene>
<keyword evidence="11 12" id="KW-0511">Multifunctional enzyme</keyword>
<comment type="subcellular location">
    <subcellularLocation>
        <location evidence="1">Cytoplasm</location>
        <location evidence="1">Cytosol</location>
    </subcellularLocation>
</comment>
<comment type="cofactor">
    <cofactor evidence="12">
        <name>Zn(2+)</name>
        <dbReference type="ChEBI" id="CHEBI:29105"/>
    </cofactor>
    <text evidence="12">Binds 1 zinc ion per subunit.</text>
</comment>
<keyword evidence="7 12" id="KW-0547">Nucleotide-binding</keyword>
<accession>A0A5C3KHR8</accession>
<dbReference type="GO" id="GO:0005524">
    <property type="term" value="F:ATP binding"/>
    <property type="evidence" value="ECO:0007669"/>
    <property type="project" value="UniProtKB-KW"/>
</dbReference>
<keyword evidence="4 12" id="KW-0819">tRNA processing</keyword>
<dbReference type="GO" id="GO:0002143">
    <property type="term" value="P:tRNA wobble position uridine thiolation"/>
    <property type="evidence" value="ECO:0007669"/>
    <property type="project" value="InterPro"/>
</dbReference>
<evidence type="ECO:0000256" key="7">
    <source>
        <dbReference type="ARBA" id="ARBA00022741"/>
    </source>
</evidence>
<feature type="binding site" evidence="12">
    <location>
        <position position="256"/>
    </location>
    <ligand>
        <name>Zn(2+)</name>
        <dbReference type="ChEBI" id="CHEBI:29105"/>
    </ligand>
</feature>
<evidence type="ECO:0000256" key="3">
    <source>
        <dbReference type="ARBA" id="ARBA00022679"/>
    </source>
</evidence>
<dbReference type="CDD" id="cd00757">
    <property type="entry name" value="ThiF_MoeB_HesA_family"/>
    <property type="match status" value="1"/>
</dbReference>
<feature type="active site" description="Glycyl thioester intermediate; for adenylyltransferase activity" evidence="12">
    <location>
        <position position="198"/>
    </location>
</feature>
<evidence type="ECO:0000256" key="9">
    <source>
        <dbReference type="ARBA" id="ARBA00022833"/>
    </source>
</evidence>
<dbReference type="InterPro" id="IPR028885">
    <property type="entry name" value="MOCS3/Uba4"/>
</dbReference>
<keyword evidence="5" id="KW-0548">Nucleotidyltransferase</keyword>
<dbReference type="Gene3D" id="3.40.50.720">
    <property type="entry name" value="NAD(P)-binding Rossmann-like Domain"/>
    <property type="match status" value="1"/>
</dbReference>
<dbReference type="PROSITE" id="PS50206">
    <property type="entry name" value="RHODANESE_3"/>
    <property type="match status" value="1"/>
</dbReference>
<keyword evidence="10 12" id="KW-0067">ATP-binding</keyword>
<protein>
    <submittedName>
        <fullName evidence="14">Molybdenum cofactor synthesis 3</fullName>
    </submittedName>
</protein>
<keyword evidence="9 12" id="KW-0862">Zinc</keyword>
<evidence type="ECO:0000256" key="6">
    <source>
        <dbReference type="ARBA" id="ARBA00022723"/>
    </source>
</evidence>
<feature type="binding site" evidence="12">
    <location>
        <begin position="139"/>
        <end position="140"/>
    </location>
    <ligand>
        <name>ATP</name>
        <dbReference type="ChEBI" id="CHEBI:30616"/>
    </ligand>
</feature>
<dbReference type="HAMAP" id="MF_03049">
    <property type="entry name" value="MOCS3_Uba4"/>
    <property type="match status" value="1"/>
</dbReference>
<dbReference type="GO" id="GO:0042292">
    <property type="term" value="F:URM1 activating enzyme activity"/>
    <property type="evidence" value="ECO:0007669"/>
    <property type="project" value="TreeGrafter"/>
</dbReference>
<dbReference type="Proteomes" id="UP000307440">
    <property type="component" value="Unassembled WGS sequence"/>
</dbReference>
<feature type="binding site" evidence="12">
    <location>
        <position position="50"/>
    </location>
    <ligand>
        <name>ATP</name>
        <dbReference type="ChEBI" id="CHEBI:30616"/>
    </ligand>
</feature>
<evidence type="ECO:0000256" key="5">
    <source>
        <dbReference type="ARBA" id="ARBA00022695"/>
    </source>
</evidence>
<evidence type="ECO:0000256" key="2">
    <source>
        <dbReference type="ARBA" id="ARBA00022490"/>
    </source>
</evidence>
<dbReference type="UniPathway" id="UPA00988"/>
<evidence type="ECO:0000313" key="15">
    <source>
        <dbReference type="Proteomes" id="UP000307440"/>
    </source>
</evidence>
<evidence type="ECO:0000256" key="11">
    <source>
        <dbReference type="ARBA" id="ARBA00023268"/>
    </source>
</evidence>
<dbReference type="OrthoDB" id="10261062at2759"/>
<evidence type="ECO:0000256" key="8">
    <source>
        <dbReference type="ARBA" id="ARBA00022786"/>
    </source>
</evidence>
<keyword evidence="8" id="KW-0833">Ubl conjugation pathway</keyword>
<dbReference type="PANTHER" id="PTHR10953:SF102">
    <property type="entry name" value="ADENYLYLTRANSFERASE AND SULFURTRANSFERASE MOCS3"/>
    <property type="match status" value="1"/>
</dbReference>
<dbReference type="GO" id="GO:0070566">
    <property type="term" value="F:adenylyltransferase activity"/>
    <property type="evidence" value="ECO:0007669"/>
    <property type="project" value="InterPro"/>
</dbReference>
<organism evidence="14 15">
    <name type="scientific">Coprinopsis marcescibilis</name>
    <name type="common">Agaric fungus</name>
    <name type="synonym">Psathyrella marcescibilis</name>
    <dbReference type="NCBI Taxonomy" id="230819"/>
    <lineage>
        <taxon>Eukaryota</taxon>
        <taxon>Fungi</taxon>
        <taxon>Dikarya</taxon>
        <taxon>Basidiomycota</taxon>
        <taxon>Agaricomycotina</taxon>
        <taxon>Agaricomycetes</taxon>
        <taxon>Agaricomycetidae</taxon>
        <taxon>Agaricales</taxon>
        <taxon>Agaricineae</taxon>
        <taxon>Psathyrellaceae</taxon>
        <taxon>Coprinopsis</taxon>
    </lineage>
</organism>
<evidence type="ECO:0000259" key="13">
    <source>
        <dbReference type="PROSITE" id="PS50206"/>
    </source>
</evidence>
<dbReference type="InterPro" id="IPR000594">
    <property type="entry name" value="ThiF_NAD_FAD-bd"/>
</dbReference>
<feature type="binding site" evidence="12">
    <location>
        <position position="259"/>
    </location>
    <ligand>
        <name>Zn(2+)</name>
        <dbReference type="ChEBI" id="CHEBI:29105"/>
    </ligand>
</feature>
<keyword evidence="6 12" id="KW-0479">Metal-binding</keyword>
<feature type="binding site" evidence="12">
    <location>
        <position position="95"/>
    </location>
    <ligand>
        <name>ATP</name>
        <dbReference type="ChEBI" id="CHEBI:30616"/>
    </ligand>
</feature>
<dbReference type="NCBIfam" id="NF004281">
    <property type="entry name" value="PRK05690.1"/>
    <property type="match status" value="1"/>
</dbReference>